<name>S0B1T2_ENTIV</name>
<evidence type="ECO:0000256" key="2">
    <source>
        <dbReference type="SAM" id="Phobius"/>
    </source>
</evidence>
<feature type="compositionally biased region" description="Basic and acidic residues" evidence="1">
    <location>
        <begin position="7"/>
        <end position="63"/>
    </location>
</feature>
<keyword evidence="2" id="KW-0812">Transmembrane</keyword>
<proteinExistence type="evidence at transcript level"/>
<organism evidence="3">
    <name type="scientific">Entamoeba invadens</name>
    <dbReference type="NCBI Taxonomy" id="33085"/>
    <lineage>
        <taxon>Eukaryota</taxon>
        <taxon>Amoebozoa</taxon>
        <taxon>Evosea</taxon>
        <taxon>Archamoebae</taxon>
        <taxon>Mastigamoebida</taxon>
        <taxon>Entamoebidae</taxon>
        <taxon>Entamoeba</taxon>
    </lineage>
</organism>
<evidence type="ECO:0000256" key="1">
    <source>
        <dbReference type="SAM" id="MobiDB-lite"/>
    </source>
</evidence>
<reference evidence="3" key="1">
    <citation type="submission" date="2012-06" db="EMBL/GenBank/DDBJ databases">
        <title>Short 5' UTR of Entamoeba genes.</title>
        <authorList>
            <person name="Hiranuka K."/>
            <person name="Kumagai M."/>
            <person name="Wakaguri H."/>
            <person name="Suzuki Y."/>
            <person name="Sugano S."/>
            <person name="Watanabe J."/>
            <person name="Makioka A."/>
        </authorList>
    </citation>
    <scope>NUCLEOTIDE SEQUENCE</scope>
    <source>
        <strain evidence="3">IP1</strain>
    </source>
</reference>
<feature type="compositionally biased region" description="Polar residues" evidence="1">
    <location>
        <begin position="112"/>
        <end position="122"/>
    </location>
</feature>
<evidence type="ECO:0000313" key="3">
    <source>
        <dbReference type="EMBL" id="BAN41755.1"/>
    </source>
</evidence>
<feature type="region of interest" description="Disordered" evidence="1">
    <location>
        <begin position="1"/>
        <end position="138"/>
    </location>
</feature>
<protein>
    <submittedName>
        <fullName evidence="3">Uncharacterized protein</fullName>
    </submittedName>
</protein>
<dbReference type="AlphaFoldDB" id="S0B1T2"/>
<feature type="transmembrane region" description="Helical" evidence="2">
    <location>
        <begin position="463"/>
        <end position="485"/>
    </location>
</feature>
<keyword evidence="2" id="KW-1133">Transmembrane helix</keyword>
<dbReference type="OMA" id="ANYSEYP"/>
<dbReference type="VEuPathDB" id="AmoebaDB:EIN_060830"/>
<dbReference type="EMBL" id="AK423335">
    <property type="protein sequence ID" value="BAN41755.1"/>
    <property type="molecule type" value="mRNA"/>
</dbReference>
<keyword evidence="2" id="KW-0472">Membrane</keyword>
<sequence>MQAGGKGGRERGARTLSKKEKEAAAKAKEEEARKKEEEKQKKREEKLLGIKPSKKDRAEKAEEPLQEEETTVEKKDKHSKKTKSEKLEKKKEREKTRLDKQKEIVVDEKIENTQNVDNNNAAEGTEPVVDEPEKTEKVKKVAYVPPPEKFEDFENIEEHKKAKKVSHEVKQVNFDFTTRSGNISLKDIPKDVRKKDFPEEDRLDFVYNYLSQWSDPANYSEYPYNKFSQSDQKDFQFIMGRVGVSKRKALAKSLSETCSTVGGLCLLEGLSLQTDTIKFPENEVETNIFHFLTMHDVYKSFSCILSNFSALKSRPVQQQDEMLTFVQNEMKKVRVPDCVSLKAFKSVYPNTSPELSEKLGSLIDLDRLLFKKVTKKIFEFSLKSLDVTVTERMLVIDPECYEHWDDLVLQNLEPSEKLLTKIKNNEKIEMKLFCQRSIDNFNNNTEAKNFVRLCKSIVVPINYWKIAIVASTVMVCVVASIYVIFMN</sequence>
<feature type="compositionally biased region" description="Basic and acidic residues" evidence="1">
    <location>
        <begin position="71"/>
        <end position="111"/>
    </location>
</feature>
<accession>S0B1T2</accession>